<dbReference type="InterPro" id="IPR053229">
    <property type="entry name" value="NADH-Q_oxidrdct_subunit"/>
</dbReference>
<sequence length="168" mass="19108">MPFRQHETEFTPIDSDPTFGRVMRFLRLEDYGLWAASTAAAPATYYWVDMQRPTKSLPLGLKAAAALGFVGGFFLAYQQSSFRFWGVSENQREIEKDRAEFVAARAAGKEHHLGKSSLEPYLQGVSARHSRYTALSFSWLPWFNFVHHNQGVNWDLYKDLQAAGQVAN</sequence>
<dbReference type="EMBL" id="GG745351">
    <property type="protein sequence ID" value="KNE66903.1"/>
    <property type="molecule type" value="Genomic_DNA"/>
</dbReference>
<dbReference type="VEuPathDB" id="FungiDB:AMAG_11376"/>
<dbReference type="eggNOG" id="ENOG502S1BF">
    <property type="taxonomic scope" value="Eukaryota"/>
</dbReference>
<dbReference type="Pfam" id="PF12853">
    <property type="entry name" value="NADH_u_ox_C"/>
    <property type="match status" value="1"/>
</dbReference>
<dbReference type="STRING" id="578462.A0A0L0SWF4"/>
<reference evidence="4 5" key="1">
    <citation type="submission" date="2009-11" db="EMBL/GenBank/DDBJ databases">
        <title>Annotation of Allomyces macrogynus ATCC 38327.</title>
        <authorList>
            <consortium name="The Broad Institute Genome Sequencing Platform"/>
            <person name="Russ C."/>
            <person name="Cuomo C."/>
            <person name="Burger G."/>
            <person name="Gray M.W."/>
            <person name="Holland P.W.H."/>
            <person name="King N."/>
            <person name="Lang F.B.F."/>
            <person name="Roger A.J."/>
            <person name="Ruiz-Trillo I."/>
            <person name="Young S.K."/>
            <person name="Zeng Q."/>
            <person name="Gargeya S."/>
            <person name="Fitzgerald M."/>
            <person name="Haas B."/>
            <person name="Abouelleil A."/>
            <person name="Alvarado L."/>
            <person name="Arachchi H.M."/>
            <person name="Berlin A."/>
            <person name="Chapman S.B."/>
            <person name="Gearin G."/>
            <person name="Goldberg J."/>
            <person name="Griggs A."/>
            <person name="Gujja S."/>
            <person name="Hansen M."/>
            <person name="Heiman D."/>
            <person name="Howarth C."/>
            <person name="Larimer J."/>
            <person name="Lui A."/>
            <person name="MacDonald P.J.P."/>
            <person name="McCowen C."/>
            <person name="Montmayeur A."/>
            <person name="Murphy C."/>
            <person name="Neiman D."/>
            <person name="Pearson M."/>
            <person name="Priest M."/>
            <person name="Roberts A."/>
            <person name="Saif S."/>
            <person name="Shea T."/>
            <person name="Sisk P."/>
            <person name="Stolte C."/>
            <person name="Sykes S."/>
            <person name="Wortman J."/>
            <person name="Nusbaum C."/>
            <person name="Birren B."/>
        </authorList>
    </citation>
    <scope>NUCLEOTIDE SEQUENCE [LARGE SCALE GENOMIC DNA]</scope>
    <source>
        <strain evidence="4 5">ATCC 38327</strain>
    </source>
</reference>
<feature type="transmembrane region" description="Helical" evidence="1">
    <location>
        <begin position="31"/>
        <end position="48"/>
    </location>
</feature>
<evidence type="ECO:0000313" key="4">
    <source>
        <dbReference type="EMBL" id="KNE66903.1"/>
    </source>
</evidence>
<reference evidence="5" key="2">
    <citation type="submission" date="2009-11" db="EMBL/GenBank/DDBJ databases">
        <title>The Genome Sequence of Allomyces macrogynus strain ATCC 38327.</title>
        <authorList>
            <consortium name="The Broad Institute Genome Sequencing Platform"/>
            <person name="Russ C."/>
            <person name="Cuomo C."/>
            <person name="Shea T."/>
            <person name="Young S.K."/>
            <person name="Zeng Q."/>
            <person name="Koehrsen M."/>
            <person name="Haas B."/>
            <person name="Borodovsky M."/>
            <person name="Guigo R."/>
            <person name="Alvarado L."/>
            <person name="Berlin A."/>
            <person name="Borenstein D."/>
            <person name="Chen Z."/>
            <person name="Engels R."/>
            <person name="Freedman E."/>
            <person name="Gellesch M."/>
            <person name="Goldberg J."/>
            <person name="Griggs A."/>
            <person name="Gujja S."/>
            <person name="Heiman D."/>
            <person name="Hepburn T."/>
            <person name="Howarth C."/>
            <person name="Jen D."/>
            <person name="Larson L."/>
            <person name="Lewis B."/>
            <person name="Mehta T."/>
            <person name="Park D."/>
            <person name="Pearson M."/>
            <person name="Roberts A."/>
            <person name="Saif S."/>
            <person name="Shenoy N."/>
            <person name="Sisk P."/>
            <person name="Stolte C."/>
            <person name="Sykes S."/>
            <person name="Walk T."/>
            <person name="White J."/>
            <person name="Yandava C."/>
            <person name="Burger G."/>
            <person name="Gray M.W."/>
            <person name="Holland P.W.H."/>
            <person name="King N."/>
            <person name="Lang F.B.F."/>
            <person name="Roger A.J."/>
            <person name="Ruiz-Trillo I."/>
            <person name="Lander E."/>
            <person name="Nusbaum C."/>
        </authorList>
    </citation>
    <scope>NUCLEOTIDE SEQUENCE [LARGE SCALE GENOMIC DNA]</scope>
    <source>
        <strain evidence="5">ATCC 38327</strain>
    </source>
</reference>
<gene>
    <name evidence="4" type="ORF">AMAG_11376</name>
</gene>
<protein>
    <recommendedName>
        <fullName evidence="6">NADH-ubiquinone oxidoreductase 21kDa subunit N-terminal domain-containing protein</fullName>
    </recommendedName>
</protein>
<evidence type="ECO:0000259" key="2">
    <source>
        <dbReference type="Pfam" id="PF10785"/>
    </source>
</evidence>
<evidence type="ECO:0000256" key="1">
    <source>
        <dbReference type="SAM" id="Phobius"/>
    </source>
</evidence>
<dbReference type="PANTHER" id="PTHR34062">
    <property type="entry name" value="OXIDOREDUCTASE 21 KDA SUBUNIT, PUTATIVE (AFU_ORTHOLOGUE AFUA_4G04750)-RELATED"/>
    <property type="match status" value="1"/>
</dbReference>
<keyword evidence="1" id="KW-0812">Transmembrane</keyword>
<evidence type="ECO:0000313" key="5">
    <source>
        <dbReference type="Proteomes" id="UP000054350"/>
    </source>
</evidence>
<evidence type="ECO:0000259" key="3">
    <source>
        <dbReference type="Pfam" id="PF12853"/>
    </source>
</evidence>
<keyword evidence="5" id="KW-1185">Reference proteome</keyword>
<accession>A0A0L0SWF4</accession>
<evidence type="ECO:0008006" key="6">
    <source>
        <dbReference type="Google" id="ProtNLM"/>
    </source>
</evidence>
<dbReference type="PANTHER" id="PTHR34062:SF1">
    <property type="entry name" value="NADH-UBIQUINONE OXIDOREDUCTASE 21KDA SUBUNIT N-TERMINAL DOMAIN-CONTAINING PROTEIN"/>
    <property type="match status" value="1"/>
</dbReference>
<dbReference type="OMA" id="THEYHGI"/>
<dbReference type="Proteomes" id="UP000054350">
    <property type="component" value="Unassembled WGS sequence"/>
</dbReference>
<proteinExistence type="predicted"/>
<organism evidence="4 5">
    <name type="scientific">Allomyces macrogynus (strain ATCC 38327)</name>
    <name type="common">Allomyces javanicus var. macrogynus</name>
    <dbReference type="NCBI Taxonomy" id="578462"/>
    <lineage>
        <taxon>Eukaryota</taxon>
        <taxon>Fungi</taxon>
        <taxon>Fungi incertae sedis</taxon>
        <taxon>Blastocladiomycota</taxon>
        <taxon>Blastocladiomycetes</taxon>
        <taxon>Blastocladiales</taxon>
        <taxon>Blastocladiaceae</taxon>
        <taxon>Allomyces</taxon>
    </lineage>
</organism>
<name>A0A0L0SWF4_ALLM3</name>
<keyword evidence="1" id="KW-0472">Membrane</keyword>
<keyword evidence="1" id="KW-1133">Transmembrane helix</keyword>
<dbReference type="Pfam" id="PF10785">
    <property type="entry name" value="NADH-u_ox-rdase"/>
    <property type="match status" value="1"/>
</dbReference>
<dbReference type="InterPro" id="IPR024549">
    <property type="entry name" value="NADH-UbQ_OxRdtase_su21_C_fun"/>
</dbReference>
<dbReference type="OrthoDB" id="196140at2759"/>
<dbReference type="AlphaFoldDB" id="A0A0L0SWF4"/>
<feature type="transmembrane region" description="Helical" evidence="1">
    <location>
        <begin position="60"/>
        <end position="77"/>
    </location>
</feature>
<feature type="domain" description="NADH-ubiquinone oxidoreductase 21kDa subunit N-terminal" evidence="2">
    <location>
        <begin position="8"/>
        <end position="89"/>
    </location>
</feature>
<dbReference type="InterPro" id="IPR019721">
    <property type="entry name" value="NADH-UbQ_OxRdtase_su21_N"/>
</dbReference>
<feature type="domain" description="NADH-ubiquinone oxidoreductase 21kDa subunit C-terminal fungi" evidence="3">
    <location>
        <begin position="111"/>
        <end position="157"/>
    </location>
</feature>